<dbReference type="Proteomes" id="UP001449225">
    <property type="component" value="Unassembled WGS sequence"/>
</dbReference>
<evidence type="ECO:0000313" key="2">
    <source>
        <dbReference type="Proteomes" id="UP001449225"/>
    </source>
</evidence>
<evidence type="ECO:0000313" key="1">
    <source>
        <dbReference type="EMBL" id="MEM5536328.1"/>
    </source>
</evidence>
<dbReference type="Pfam" id="PF07087">
    <property type="entry name" value="DUF1353"/>
    <property type="match status" value="1"/>
</dbReference>
<reference evidence="1 2" key="1">
    <citation type="submission" date="2024-03" db="EMBL/GenBank/DDBJ databases">
        <title>Community enrichment and isolation of bacterial strains for fucoidan degradation.</title>
        <authorList>
            <person name="Sichert A."/>
        </authorList>
    </citation>
    <scope>NUCLEOTIDE SEQUENCE [LARGE SCALE GENOMIC DNA]</scope>
    <source>
        <strain evidence="1 2">AS76</strain>
    </source>
</reference>
<keyword evidence="2" id="KW-1185">Reference proteome</keyword>
<accession>A0ABU9TS45</accession>
<protein>
    <submittedName>
        <fullName evidence="1">DUF1353 domain-containing protein</fullName>
    </submittedName>
</protein>
<proteinExistence type="predicted"/>
<dbReference type="InterPro" id="IPR010767">
    <property type="entry name" value="Phage_CGC-2007_Cje0229"/>
</dbReference>
<dbReference type="EMBL" id="JBBMRA010000005">
    <property type="protein sequence ID" value="MEM5536328.1"/>
    <property type="molecule type" value="Genomic_DNA"/>
</dbReference>
<dbReference type="RefSeq" id="WP_342854246.1">
    <property type="nucleotide sequence ID" value="NZ_JBBMRA010000005.1"/>
</dbReference>
<gene>
    <name evidence="1" type="ORF">WNY58_07970</name>
</gene>
<name>A0ABU9TS45_9GAMM</name>
<sequence>MECIEYKKGYKYQIVDGYVTTIPMRPATDLRSPSGYIELSQAGVLKIKKGYAWDGPSGPTIDTLDFMRGSLVHDALYQLMREKLLDKAVDRQSADKLLQRMCRDDGMCFIRAWWVYIGLKFFGDPAADPANKRPVTKAPAIVSKR</sequence>
<organism evidence="1 2">
    <name type="scientific">Neptuniibacter pectenicola</name>
    <dbReference type="NCBI Taxonomy" id="1806669"/>
    <lineage>
        <taxon>Bacteria</taxon>
        <taxon>Pseudomonadati</taxon>
        <taxon>Pseudomonadota</taxon>
        <taxon>Gammaproteobacteria</taxon>
        <taxon>Oceanospirillales</taxon>
        <taxon>Oceanospirillaceae</taxon>
        <taxon>Neptuniibacter</taxon>
    </lineage>
</organism>
<comment type="caution">
    <text evidence="1">The sequence shown here is derived from an EMBL/GenBank/DDBJ whole genome shotgun (WGS) entry which is preliminary data.</text>
</comment>